<reference evidence="4" key="1">
    <citation type="submission" date="2024-02" db="EMBL/GenBank/DDBJ databases">
        <authorList>
            <consortium name="ELIXIR-Norway"/>
            <consortium name="Elixir Norway"/>
        </authorList>
    </citation>
    <scope>NUCLEOTIDE SEQUENCE</scope>
</reference>
<dbReference type="PRINTS" id="PR00131">
    <property type="entry name" value="GLHYDRLASE1"/>
</dbReference>
<dbReference type="PROSITE" id="PS00653">
    <property type="entry name" value="GLYCOSYL_HYDROL_F1_2"/>
    <property type="match status" value="1"/>
</dbReference>
<dbReference type="PANTHER" id="PTHR10353">
    <property type="entry name" value="GLYCOSYL HYDROLASE"/>
    <property type="match status" value="1"/>
</dbReference>
<evidence type="ECO:0000313" key="5">
    <source>
        <dbReference type="Proteomes" id="UP001497512"/>
    </source>
</evidence>
<dbReference type="PANTHER" id="PTHR10353:SF310">
    <property type="entry name" value="BETA-GLUCOSIDASE 42"/>
    <property type="match status" value="1"/>
</dbReference>
<name>A0ABP0UAL0_9BRYO</name>
<evidence type="ECO:0000313" key="4">
    <source>
        <dbReference type="EMBL" id="CAK9216519.1"/>
    </source>
</evidence>
<dbReference type="InterPro" id="IPR017853">
    <property type="entry name" value="GH"/>
</dbReference>
<dbReference type="Pfam" id="PF00232">
    <property type="entry name" value="Glyco_hydro_1"/>
    <property type="match status" value="1"/>
</dbReference>
<dbReference type="EMBL" id="OZ019894">
    <property type="protein sequence ID" value="CAK9216519.1"/>
    <property type="molecule type" value="Genomic_DNA"/>
</dbReference>
<sequence length="551" mass="62062">MRGAIMASLKTPVVSYKGIGLSRGFLLLLCVPLIALLCFQLPSSLDDGSPPQNQESAHAVPCTSAENGTLYCAALHRSLFPQRFVFGTATAAYQVEGAFDEGGRTQSIWDTFSRIPGKISDGSNGDVASDQYHKYQGDIESMMQLHVDAYRFSISWSRLMKLDGSVPELNADGVAYYNHLIDGLLAKGIQPYVTLYHWDLPQIYQDAFGGWLSQKIVKVYADYAEACFAAFGDRVKHWITFNEPQQFSVLGFGLGIHAPGRCSTRSMCAEGNSATEPYIVAHHVLLAHAAAVDIYRRKFKATQSGVVGIALDCEWGEPLTSSREDVAAAERHVEFQLAWYLDPIYNGSYPTIMHQHIGDRLPEFSKDEIALLQGSLDFIGLNHYTSRFISNGLVYQKTESMGHFQDQQVNSTVVRNGQKIGDQAASDWLFIVPWGLQKTLLWITKRYNKPALYVTENGMDDLEEAKPLEEMLNDTRRVHFYQEYLTSVLAAIRDGADVQGYFAWSLMDNFEWAAGYTRRFGLYYVDYKDDQKRYPKASAEWFSHFLDKMQK</sequence>
<evidence type="ECO:0000256" key="1">
    <source>
        <dbReference type="ARBA" id="ARBA00010838"/>
    </source>
</evidence>
<dbReference type="InterPro" id="IPR001360">
    <property type="entry name" value="Glyco_hydro_1"/>
</dbReference>
<comment type="similarity">
    <text evidence="1 3">Belongs to the glycosyl hydrolase 1 family.</text>
</comment>
<evidence type="ECO:0000256" key="2">
    <source>
        <dbReference type="ARBA" id="ARBA00022801"/>
    </source>
</evidence>
<protein>
    <recommendedName>
        <fullName evidence="6">Beta-glucosidase</fullName>
    </recommendedName>
</protein>
<gene>
    <name evidence="4" type="ORF">CSSPTR1EN2_LOCUS13511</name>
</gene>
<organism evidence="4 5">
    <name type="scientific">Sphagnum troendelagicum</name>
    <dbReference type="NCBI Taxonomy" id="128251"/>
    <lineage>
        <taxon>Eukaryota</taxon>
        <taxon>Viridiplantae</taxon>
        <taxon>Streptophyta</taxon>
        <taxon>Embryophyta</taxon>
        <taxon>Bryophyta</taxon>
        <taxon>Sphagnophytina</taxon>
        <taxon>Sphagnopsida</taxon>
        <taxon>Sphagnales</taxon>
        <taxon>Sphagnaceae</taxon>
        <taxon>Sphagnum</taxon>
    </lineage>
</organism>
<keyword evidence="5" id="KW-1185">Reference proteome</keyword>
<evidence type="ECO:0008006" key="6">
    <source>
        <dbReference type="Google" id="ProtNLM"/>
    </source>
</evidence>
<keyword evidence="2" id="KW-0378">Hydrolase</keyword>
<accession>A0ABP0UAL0</accession>
<dbReference type="InterPro" id="IPR033132">
    <property type="entry name" value="GH_1_N_CS"/>
</dbReference>
<dbReference type="Gene3D" id="3.20.20.80">
    <property type="entry name" value="Glycosidases"/>
    <property type="match status" value="1"/>
</dbReference>
<dbReference type="Proteomes" id="UP001497512">
    <property type="component" value="Chromosome 2"/>
</dbReference>
<evidence type="ECO:0000256" key="3">
    <source>
        <dbReference type="RuleBase" id="RU003690"/>
    </source>
</evidence>
<proteinExistence type="inferred from homology"/>
<dbReference type="SUPFAM" id="SSF51445">
    <property type="entry name" value="(Trans)glycosidases"/>
    <property type="match status" value="1"/>
</dbReference>